<proteinExistence type="predicted"/>
<organism evidence="2">
    <name type="scientific">Methylobacterium bullatum</name>
    <dbReference type="NCBI Taxonomy" id="570505"/>
    <lineage>
        <taxon>Bacteria</taxon>
        <taxon>Pseudomonadati</taxon>
        <taxon>Pseudomonadota</taxon>
        <taxon>Alphaproteobacteria</taxon>
        <taxon>Hyphomicrobiales</taxon>
        <taxon>Methylobacteriaceae</taxon>
        <taxon>Methylobacterium</taxon>
    </lineage>
</organism>
<evidence type="ECO:0000313" key="2">
    <source>
        <dbReference type="EMBL" id="CAA2105423.1"/>
    </source>
</evidence>
<reference evidence="2" key="1">
    <citation type="submission" date="2019-12" db="EMBL/GenBank/DDBJ databases">
        <authorList>
            <person name="Cremers G."/>
        </authorList>
    </citation>
    <scope>NUCLEOTIDE SEQUENCE</scope>
    <source>
        <strain evidence="2">Mbul1</strain>
    </source>
</reference>
<dbReference type="Gene3D" id="3.90.1720.10">
    <property type="entry name" value="endopeptidase domain like (from Nostoc punctiforme)"/>
    <property type="match status" value="1"/>
</dbReference>
<feature type="compositionally biased region" description="Acidic residues" evidence="1">
    <location>
        <begin position="47"/>
        <end position="57"/>
    </location>
</feature>
<accession>A0A679JHL9</accession>
<name>A0A679JHL9_9HYPH</name>
<feature type="compositionally biased region" description="Basic and acidic residues" evidence="1">
    <location>
        <begin position="1"/>
        <end position="12"/>
    </location>
</feature>
<evidence type="ECO:0008006" key="3">
    <source>
        <dbReference type="Google" id="ProtNLM"/>
    </source>
</evidence>
<feature type="compositionally biased region" description="Basic and acidic residues" evidence="1">
    <location>
        <begin position="26"/>
        <end position="35"/>
    </location>
</feature>
<gene>
    <name evidence="2" type="ORF">MBUL_03185</name>
</gene>
<dbReference type="AlphaFoldDB" id="A0A679JHL9"/>
<dbReference type="EMBL" id="LR743504">
    <property type="protein sequence ID" value="CAA2105423.1"/>
    <property type="molecule type" value="Genomic_DNA"/>
</dbReference>
<sequence length="217" mass="22902">MAEDDGLAHESAADDLDPAAPLDMTEAPRGEDAERTNYGSNGRGELPEGEAEEEDTENPGGAELVIDIAKAHGFLKACMTSQPRVHYGLGAKAKAGAVPGKDFQAIDCSGFVREAIRRSTDLGNKFPDGSVVQHDWVKKRGFKNVGISAGSNQDGAVRIAFLSPSDSPSKIGHVVLIYQSMTLESHGGSGPNERLWNGKGWQAKARVYVLDPAGGSA</sequence>
<protein>
    <recommendedName>
        <fullName evidence="3">NlpC/P60 domain-containing protein</fullName>
    </recommendedName>
</protein>
<evidence type="ECO:0000256" key="1">
    <source>
        <dbReference type="SAM" id="MobiDB-lite"/>
    </source>
</evidence>
<feature type="region of interest" description="Disordered" evidence="1">
    <location>
        <begin position="1"/>
        <end position="59"/>
    </location>
</feature>